<protein>
    <submittedName>
        <fullName evidence="1">Uncharacterized protein</fullName>
    </submittedName>
</protein>
<proteinExistence type="predicted"/>
<dbReference type="EMBL" id="MN738865">
    <property type="protein sequence ID" value="QHT28840.1"/>
    <property type="molecule type" value="Genomic_DNA"/>
</dbReference>
<sequence>MGLARKLLNVAKDISKKNNCYKIIWKNSTVKMDFINHLFK</sequence>
<organism evidence="1">
    <name type="scientific">viral metagenome</name>
    <dbReference type="NCBI Taxonomy" id="1070528"/>
    <lineage>
        <taxon>unclassified sequences</taxon>
        <taxon>metagenomes</taxon>
        <taxon>organismal metagenomes</taxon>
    </lineage>
</organism>
<evidence type="ECO:0000313" key="1">
    <source>
        <dbReference type="EMBL" id="QHT28840.1"/>
    </source>
</evidence>
<dbReference type="AlphaFoldDB" id="A0A6C0EKI2"/>
<name>A0A6C0EKI2_9ZZZZ</name>
<reference evidence="1" key="1">
    <citation type="journal article" date="2020" name="Nature">
        <title>Giant virus diversity and host interactions through global metagenomics.</title>
        <authorList>
            <person name="Schulz F."/>
            <person name="Roux S."/>
            <person name="Paez-Espino D."/>
            <person name="Jungbluth S."/>
            <person name="Walsh D.A."/>
            <person name="Denef V.J."/>
            <person name="McMahon K.D."/>
            <person name="Konstantinidis K.T."/>
            <person name="Eloe-Fadrosh E.A."/>
            <person name="Kyrpides N.C."/>
            <person name="Woyke T."/>
        </authorList>
    </citation>
    <scope>NUCLEOTIDE SEQUENCE</scope>
    <source>
        <strain evidence="1">GVMAG-M-3300001351-8</strain>
    </source>
</reference>
<accession>A0A6C0EKI2</accession>